<keyword evidence="3 5" id="KW-1133">Transmembrane helix</keyword>
<feature type="transmembrane region" description="Helical" evidence="5">
    <location>
        <begin position="185"/>
        <end position="210"/>
    </location>
</feature>
<comment type="similarity">
    <text evidence="5">Belongs to the 4-toluene sulfonate uptake permease (TSUP) (TC 2.A.102) family.</text>
</comment>
<evidence type="ECO:0000256" key="3">
    <source>
        <dbReference type="ARBA" id="ARBA00022989"/>
    </source>
</evidence>
<dbReference type="Proteomes" id="UP000595362">
    <property type="component" value="Chromosome"/>
</dbReference>
<feature type="transmembrane region" description="Helical" evidence="5">
    <location>
        <begin position="118"/>
        <end position="137"/>
    </location>
</feature>
<reference evidence="6 7" key="1">
    <citation type="submission" date="2020-07" db="EMBL/GenBank/DDBJ databases">
        <title>Huge and variable diversity of episymbiotic CPR bacteria and DPANN archaea in groundwater ecosystems.</title>
        <authorList>
            <person name="He C.Y."/>
            <person name="Keren R."/>
            <person name="Whittaker M."/>
            <person name="Farag I.F."/>
            <person name="Doudna J."/>
            <person name="Cate J.H.D."/>
            <person name="Banfield J.F."/>
        </authorList>
    </citation>
    <scope>NUCLEOTIDE SEQUENCE [LARGE SCALE GENOMIC DNA]</scope>
    <source>
        <strain evidence="6">NC_groundwater_70_Ag_B-0.1um_54_66</strain>
    </source>
</reference>
<evidence type="ECO:0000256" key="5">
    <source>
        <dbReference type="RuleBase" id="RU363041"/>
    </source>
</evidence>
<name>A0A7T5UH02_9BACT</name>
<feature type="transmembrane region" description="Helical" evidence="5">
    <location>
        <begin position="149"/>
        <end position="173"/>
    </location>
</feature>
<dbReference type="GO" id="GO:0005886">
    <property type="term" value="C:plasma membrane"/>
    <property type="evidence" value="ECO:0007669"/>
    <property type="project" value="UniProtKB-SubCell"/>
</dbReference>
<keyword evidence="4 5" id="KW-0472">Membrane</keyword>
<organism evidence="6 7">
    <name type="scientific">Micavibrio aeruginosavorus</name>
    <dbReference type="NCBI Taxonomy" id="349221"/>
    <lineage>
        <taxon>Bacteria</taxon>
        <taxon>Pseudomonadati</taxon>
        <taxon>Bdellovibrionota</taxon>
        <taxon>Bdellovibrionia</taxon>
        <taxon>Bdellovibrionales</taxon>
        <taxon>Pseudobdellovibrionaceae</taxon>
        <taxon>Micavibrio</taxon>
    </lineage>
</organism>
<evidence type="ECO:0000313" key="6">
    <source>
        <dbReference type="EMBL" id="QQG36784.1"/>
    </source>
</evidence>
<evidence type="ECO:0000313" key="7">
    <source>
        <dbReference type="Proteomes" id="UP000595362"/>
    </source>
</evidence>
<feature type="transmembrane region" description="Helical" evidence="5">
    <location>
        <begin position="222"/>
        <end position="242"/>
    </location>
</feature>
<sequence length="277" mass="28580">MGNLGPAEWGLLIAFLLSLGGAAGFLAGLLGIGGGLVLVPGLYFGLKALGFESAALMHVAVGTSLAVIIPTGMSSARAHWKRGVVRLDLVRKLGGGVLLGVAGGTLVASRIDEHGMTLFFALALAALAVLMLLNPARFSPLQDVPRQPWIGLSGVGIGIFSSLMGIGGATISVPWMSMCRVPMHTAVGTASALGLVIAVPAAAGFILIGWGQEGLPPFSLGYINFLAWPLIIPASVLAAPWGARLAHSVSVERLRRFFAAFLVVIAGKMIWSACWHG</sequence>
<gene>
    <name evidence="6" type="ORF">HYS17_03140</name>
</gene>
<dbReference type="AlphaFoldDB" id="A0A7T5UH02"/>
<proteinExistence type="inferred from homology"/>
<evidence type="ECO:0000256" key="1">
    <source>
        <dbReference type="ARBA" id="ARBA00004141"/>
    </source>
</evidence>
<evidence type="ECO:0000256" key="4">
    <source>
        <dbReference type="ARBA" id="ARBA00023136"/>
    </source>
</evidence>
<feature type="transmembrane region" description="Helical" evidence="5">
    <location>
        <begin position="55"/>
        <end position="73"/>
    </location>
</feature>
<accession>A0A7T5UH02</accession>
<dbReference type="Pfam" id="PF01925">
    <property type="entry name" value="TauE"/>
    <property type="match status" value="1"/>
</dbReference>
<keyword evidence="5" id="KW-1003">Cell membrane</keyword>
<dbReference type="EMBL" id="CP066681">
    <property type="protein sequence ID" value="QQG36784.1"/>
    <property type="molecule type" value="Genomic_DNA"/>
</dbReference>
<dbReference type="PANTHER" id="PTHR43483:SF3">
    <property type="entry name" value="MEMBRANE TRANSPORTER PROTEIN HI_0806-RELATED"/>
    <property type="match status" value="1"/>
</dbReference>
<feature type="transmembrane region" description="Helical" evidence="5">
    <location>
        <begin position="254"/>
        <end position="271"/>
    </location>
</feature>
<dbReference type="PANTHER" id="PTHR43483">
    <property type="entry name" value="MEMBRANE TRANSPORTER PROTEIN HI_0806-RELATED"/>
    <property type="match status" value="1"/>
</dbReference>
<feature type="transmembrane region" description="Helical" evidence="5">
    <location>
        <begin position="93"/>
        <end position="111"/>
    </location>
</feature>
<keyword evidence="2 5" id="KW-0812">Transmembrane</keyword>
<evidence type="ECO:0000256" key="2">
    <source>
        <dbReference type="ARBA" id="ARBA00022692"/>
    </source>
</evidence>
<feature type="transmembrane region" description="Helical" evidence="5">
    <location>
        <begin position="12"/>
        <end position="43"/>
    </location>
</feature>
<comment type="subcellular location">
    <subcellularLocation>
        <location evidence="5">Cell membrane</location>
        <topology evidence="5">Multi-pass membrane protein</topology>
    </subcellularLocation>
    <subcellularLocation>
        <location evidence="1">Membrane</location>
        <topology evidence="1">Multi-pass membrane protein</topology>
    </subcellularLocation>
</comment>
<dbReference type="InterPro" id="IPR002781">
    <property type="entry name" value="TM_pro_TauE-like"/>
</dbReference>
<protein>
    <recommendedName>
        <fullName evidence="5">Probable membrane transporter protein</fullName>
    </recommendedName>
</protein>